<name>A0A9X1QHF3_9SPHN</name>
<dbReference type="PRINTS" id="PR00032">
    <property type="entry name" value="HTHARAC"/>
</dbReference>
<keyword evidence="1" id="KW-0805">Transcription regulation</keyword>
<evidence type="ECO:0000313" key="6">
    <source>
        <dbReference type="Proteomes" id="UP001139410"/>
    </source>
</evidence>
<dbReference type="RefSeq" id="WP_235066006.1">
    <property type="nucleotide sequence ID" value="NZ_JAKFGM010000001.1"/>
</dbReference>
<comment type="caution">
    <text evidence="5">The sequence shown here is derived from an EMBL/GenBank/DDBJ whole genome shotgun (WGS) entry which is preliminary data.</text>
</comment>
<keyword evidence="3" id="KW-0804">Transcription</keyword>
<dbReference type="Pfam" id="PF12833">
    <property type="entry name" value="HTH_18"/>
    <property type="match status" value="1"/>
</dbReference>
<protein>
    <submittedName>
        <fullName evidence="5">AraC family transcriptional regulator</fullName>
    </submittedName>
</protein>
<organism evidence="5 6">
    <name type="scientific">Sphingomonas cremea</name>
    <dbReference type="NCBI Taxonomy" id="2904799"/>
    <lineage>
        <taxon>Bacteria</taxon>
        <taxon>Pseudomonadati</taxon>
        <taxon>Pseudomonadota</taxon>
        <taxon>Alphaproteobacteria</taxon>
        <taxon>Sphingomonadales</taxon>
        <taxon>Sphingomonadaceae</taxon>
        <taxon>Sphingomonas</taxon>
    </lineage>
</organism>
<dbReference type="GO" id="GO:0003700">
    <property type="term" value="F:DNA-binding transcription factor activity"/>
    <property type="evidence" value="ECO:0007669"/>
    <property type="project" value="InterPro"/>
</dbReference>
<dbReference type="InterPro" id="IPR020449">
    <property type="entry name" value="Tscrpt_reg_AraC-type_HTH"/>
</dbReference>
<keyword evidence="2" id="KW-0238">DNA-binding</keyword>
<evidence type="ECO:0000259" key="4">
    <source>
        <dbReference type="PROSITE" id="PS01124"/>
    </source>
</evidence>
<dbReference type="InterPro" id="IPR018062">
    <property type="entry name" value="HTH_AraC-typ_CS"/>
</dbReference>
<dbReference type="SUPFAM" id="SSF46689">
    <property type="entry name" value="Homeodomain-like"/>
    <property type="match status" value="2"/>
</dbReference>
<feature type="domain" description="HTH araC/xylS-type" evidence="4">
    <location>
        <begin position="175"/>
        <end position="272"/>
    </location>
</feature>
<dbReference type="InterPro" id="IPR050204">
    <property type="entry name" value="AraC_XylS_family_regulators"/>
</dbReference>
<proteinExistence type="predicted"/>
<evidence type="ECO:0000256" key="3">
    <source>
        <dbReference type="ARBA" id="ARBA00023163"/>
    </source>
</evidence>
<dbReference type="AlphaFoldDB" id="A0A9X1QHF3"/>
<dbReference type="Gene3D" id="1.10.10.60">
    <property type="entry name" value="Homeodomain-like"/>
    <property type="match status" value="2"/>
</dbReference>
<gene>
    <name evidence="5" type="ORF">LVY65_00210</name>
</gene>
<evidence type="ECO:0000313" key="5">
    <source>
        <dbReference type="EMBL" id="MCF2513495.1"/>
    </source>
</evidence>
<dbReference type="Proteomes" id="UP001139410">
    <property type="component" value="Unassembled WGS sequence"/>
</dbReference>
<dbReference type="GO" id="GO:0043565">
    <property type="term" value="F:sequence-specific DNA binding"/>
    <property type="evidence" value="ECO:0007669"/>
    <property type="project" value="InterPro"/>
</dbReference>
<dbReference type="PROSITE" id="PS00041">
    <property type="entry name" value="HTH_ARAC_FAMILY_1"/>
    <property type="match status" value="1"/>
</dbReference>
<evidence type="ECO:0000256" key="1">
    <source>
        <dbReference type="ARBA" id="ARBA00023015"/>
    </source>
</evidence>
<dbReference type="InterPro" id="IPR009057">
    <property type="entry name" value="Homeodomain-like_sf"/>
</dbReference>
<sequence>MSELAVRLLHETPAIAIRDILCSGTCRHKSAAECASATHLVFPYRGVFARHVGRSEAIGEANQLIFFNNGEEYSISHPADGGDACLSLLVAEEVLRELAPVDQVVAGEQLRFRRQHRGIDPNAQLLLAHLRHRLAKGIAEPLEVETIAFALVARALGERSPNAREPRFGTKRIVDRAKRMLASEPARRWTSTEIGREVGVSPVYLTQLFRQVEGVPLYRYHLRLRLARALDLLDRYDDLTMLGLDLGFSSHSHFTAAFRQAYGQTPRAFQRSAGIR</sequence>
<dbReference type="PROSITE" id="PS01124">
    <property type="entry name" value="HTH_ARAC_FAMILY_2"/>
    <property type="match status" value="1"/>
</dbReference>
<dbReference type="PANTHER" id="PTHR46796">
    <property type="entry name" value="HTH-TYPE TRANSCRIPTIONAL ACTIVATOR RHAS-RELATED"/>
    <property type="match status" value="1"/>
</dbReference>
<keyword evidence="6" id="KW-1185">Reference proteome</keyword>
<evidence type="ECO:0000256" key="2">
    <source>
        <dbReference type="ARBA" id="ARBA00023125"/>
    </source>
</evidence>
<dbReference type="EMBL" id="JAKFGM010000001">
    <property type="protein sequence ID" value="MCF2513495.1"/>
    <property type="molecule type" value="Genomic_DNA"/>
</dbReference>
<dbReference type="InterPro" id="IPR018060">
    <property type="entry name" value="HTH_AraC"/>
</dbReference>
<reference evidence="5" key="1">
    <citation type="submission" date="2022-01" db="EMBL/GenBank/DDBJ databases">
        <authorList>
            <person name="Jo J.-H."/>
            <person name="Im W.-T."/>
        </authorList>
    </citation>
    <scope>NUCLEOTIDE SEQUENCE</scope>
    <source>
        <strain evidence="5">G124</strain>
    </source>
</reference>
<accession>A0A9X1QHF3</accession>
<dbReference type="SMART" id="SM00342">
    <property type="entry name" value="HTH_ARAC"/>
    <property type="match status" value="1"/>
</dbReference>